<evidence type="ECO:0000313" key="2">
    <source>
        <dbReference type="Proteomes" id="UP000304148"/>
    </source>
</evidence>
<evidence type="ECO:0000313" key="1">
    <source>
        <dbReference type="EMBL" id="SYX82227.1"/>
    </source>
</evidence>
<sequence>MEYSTGGYALSECRGSLVGYDEGVAESGIDHMPIILLGTESFDRSAAL</sequence>
<gene>
    <name evidence="1" type="ORF">PBLR_10647</name>
</gene>
<organism evidence="1 2">
    <name type="scientific">Paenibacillus alvei</name>
    <name type="common">Bacillus alvei</name>
    <dbReference type="NCBI Taxonomy" id="44250"/>
    <lineage>
        <taxon>Bacteria</taxon>
        <taxon>Bacillati</taxon>
        <taxon>Bacillota</taxon>
        <taxon>Bacilli</taxon>
        <taxon>Bacillales</taxon>
        <taxon>Paenibacillaceae</taxon>
        <taxon>Paenibacillus</taxon>
    </lineage>
</organism>
<dbReference type="EMBL" id="LS992241">
    <property type="protein sequence ID" value="SYX82227.1"/>
    <property type="molecule type" value="Genomic_DNA"/>
</dbReference>
<dbReference type="Proteomes" id="UP000304148">
    <property type="component" value="Chromosome"/>
</dbReference>
<accession>A0A383R508</accession>
<reference evidence="2" key="1">
    <citation type="submission" date="2018-08" db="EMBL/GenBank/DDBJ databases">
        <authorList>
            <person name="Chevrot R."/>
        </authorList>
    </citation>
    <scope>NUCLEOTIDE SEQUENCE [LARGE SCALE GENOMIC DNA]</scope>
</reference>
<dbReference type="AlphaFoldDB" id="A0A383R508"/>
<name>A0A383R508_PAEAL</name>
<proteinExistence type="predicted"/>
<protein>
    <submittedName>
        <fullName evidence="1">Uncharacterized protein</fullName>
    </submittedName>
</protein>